<keyword evidence="2" id="KW-0449">Lipoprotein</keyword>
<proteinExistence type="inferred from homology"/>
<dbReference type="GO" id="GO:0005886">
    <property type="term" value="C:plasma membrane"/>
    <property type="evidence" value="ECO:0007669"/>
    <property type="project" value="UniProtKB-SubCell"/>
</dbReference>
<name>A0AAW3N2T7_9BURK</name>
<dbReference type="InterPro" id="IPR010131">
    <property type="entry name" value="MdtP/NodT-like"/>
</dbReference>
<evidence type="ECO:0000313" key="4">
    <source>
        <dbReference type="Proteomes" id="UP000056732"/>
    </source>
</evidence>
<dbReference type="NCBIfam" id="TIGR01845">
    <property type="entry name" value="outer_NodT"/>
    <property type="match status" value="1"/>
</dbReference>
<comment type="similarity">
    <text evidence="1 2">Belongs to the outer membrane factor (OMF) (TC 1.B.17) family.</text>
</comment>
<sequence length="496" mass="52103">MSTLPANKAPLRARAVRRRTGALAVAALLAGCAVGPDFVAPPTPRVSRFVPPDDPALASGGWRGGGQSQALSPGTPLTRDWWTQFGSRAIDAAVDDALTGSPTLAGAQATLRRSEHALRAGQGIFFPHVDAQAGASRQRYSPLRTGQALPASIFNLYTLSATVSYTLDLWGGERRQVEALAADVDAQRQALAGAYLMLTANVVNTMVARAAYRDELTATREMIGLLDEQIRLTRAQVTAGATAYVAELTLEAQKASLEATLPALDQKRAQADDLLALLAGRYPADWRAPDVSLDSIVLPASLPDTAPSSLVLRRPDILQAEAQLHVASAQIGVATAALYPTLTLSASGGFDSSVASQLFGPAGRAWSIGAGLTAPLFHGGVLLNQRRAAQDAYDEADATYRQVVLSAFSQVADTLRALANDASALDAQVRAMTAARDALTLTQAGNEAGITGYIQLLVADTQYHQARIAWLQAVAQRLQDTVAFYVALGGGWGEAG</sequence>
<dbReference type="GO" id="GO:0015562">
    <property type="term" value="F:efflux transmembrane transporter activity"/>
    <property type="evidence" value="ECO:0007669"/>
    <property type="project" value="InterPro"/>
</dbReference>
<dbReference type="Pfam" id="PF02321">
    <property type="entry name" value="OEP"/>
    <property type="match status" value="2"/>
</dbReference>
<evidence type="ECO:0000313" key="3">
    <source>
        <dbReference type="EMBL" id="KVT41274.1"/>
    </source>
</evidence>
<dbReference type="EMBL" id="LPDO01000151">
    <property type="protein sequence ID" value="KVT41274.1"/>
    <property type="molecule type" value="Genomic_DNA"/>
</dbReference>
<evidence type="ECO:0000256" key="2">
    <source>
        <dbReference type="RuleBase" id="RU362097"/>
    </source>
</evidence>
<comment type="caution">
    <text evidence="3">The sequence shown here is derived from an EMBL/GenBank/DDBJ whole genome shotgun (WGS) entry which is preliminary data.</text>
</comment>
<dbReference type="SUPFAM" id="SSF56954">
    <property type="entry name" value="Outer membrane efflux proteins (OEP)"/>
    <property type="match status" value="1"/>
</dbReference>
<dbReference type="Gene3D" id="1.20.1600.10">
    <property type="entry name" value="Outer membrane efflux proteins (OEP)"/>
    <property type="match status" value="1"/>
</dbReference>
<dbReference type="PANTHER" id="PTHR30203">
    <property type="entry name" value="OUTER MEMBRANE CATION EFFLUX PROTEIN"/>
    <property type="match status" value="1"/>
</dbReference>
<dbReference type="AlphaFoldDB" id="A0AAW3N2T7"/>
<dbReference type="Proteomes" id="UP000056732">
    <property type="component" value="Unassembled WGS sequence"/>
</dbReference>
<dbReference type="PANTHER" id="PTHR30203:SF33">
    <property type="entry name" value="BLR4455 PROTEIN"/>
    <property type="match status" value="1"/>
</dbReference>
<gene>
    <name evidence="3" type="ORF">WK53_19615</name>
</gene>
<keyword evidence="2" id="KW-1134">Transmembrane beta strand</keyword>
<keyword evidence="2" id="KW-0564">Palmitate</keyword>
<dbReference type="Gene3D" id="2.20.200.10">
    <property type="entry name" value="Outer membrane efflux proteins (OEP)"/>
    <property type="match status" value="1"/>
</dbReference>
<keyword evidence="2" id="KW-0812">Transmembrane</keyword>
<accession>A0AAW3N2T7</accession>
<dbReference type="InterPro" id="IPR003423">
    <property type="entry name" value="OMP_efflux"/>
</dbReference>
<organism evidence="3 4">
    <name type="scientific">Burkholderia ubonensis</name>
    <dbReference type="NCBI Taxonomy" id="101571"/>
    <lineage>
        <taxon>Bacteria</taxon>
        <taxon>Pseudomonadati</taxon>
        <taxon>Pseudomonadota</taxon>
        <taxon>Betaproteobacteria</taxon>
        <taxon>Burkholderiales</taxon>
        <taxon>Burkholderiaceae</taxon>
        <taxon>Burkholderia</taxon>
        <taxon>Burkholderia cepacia complex</taxon>
    </lineage>
</organism>
<keyword evidence="2" id="KW-0472">Membrane</keyword>
<dbReference type="RefSeq" id="WP_059933965.1">
    <property type="nucleotide sequence ID" value="NZ_LPDO01000151.1"/>
</dbReference>
<protein>
    <submittedName>
        <fullName evidence="3">RND transporter</fullName>
    </submittedName>
</protein>
<reference evidence="3 4" key="1">
    <citation type="submission" date="2015-11" db="EMBL/GenBank/DDBJ databases">
        <title>Expanding the genomic diversity of Burkholderia species for the development of highly accurate diagnostics.</title>
        <authorList>
            <person name="Sahl J."/>
            <person name="Keim P."/>
            <person name="Wagner D."/>
        </authorList>
    </citation>
    <scope>NUCLEOTIDE SEQUENCE [LARGE SCALE GENOMIC DNA]</scope>
    <source>
        <strain evidence="3 4">MSMB1137WGS</strain>
    </source>
</reference>
<comment type="subcellular location">
    <subcellularLocation>
        <location evidence="2">Cell membrane</location>
        <topology evidence="2">Lipid-anchor</topology>
    </subcellularLocation>
</comment>
<evidence type="ECO:0000256" key="1">
    <source>
        <dbReference type="ARBA" id="ARBA00007613"/>
    </source>
</evidence>